<comment type="catalytic activity">
    <reaction evidence="1">
        <text>2-hydroxychromene-2-carboxylate = (3E)-4-(2-hydroxyphenyl)-2-oxobut-3-enoate</text>
        <dbReference type="Rhea" id="RHEA:27401"/>
        <dbReference type="ChEBI" id="CHEBI:59350"/>
        <dbReference type="ChEBI" id="CHEBI:59353"/>
        <dbReference type="EC" id="5.99.1.4"/>
    </reaction>
</comment>
<feature type="active site" description="Nucleophile" evidence="2">
    <location>
        <position position="13"/>
    </location>
</feature>
<dbReference type="GO" id="GO:0004364">
    <property type="term" value="F:glutathione transferase activity"/>
    <property type="evidence" value="ECO:0007669"/>
    <property type="project" value="TreeGrafter"/>
</dbReference>
<dbReference type="AlphaFoldDB" id="A0A839Z5U8"/>
<gene>
    <name evidence="4" type="ORF">FHS50_001087</name>
</gene>
<dbReference type="RefSeq" id="WP_221184833.1">
    <property type="nucleotide sequence ID" value="NZ_JACICF010000001.1"/>
</dbReference>
<keyword evidence="5" id="KW-1185">Reference proteome</keyword>
<dbReference type="InterPro" id="IPR001853">
    <property type="entry name" value="DSBA-like_thioredoxin_dom"/>
</dbReference>
<dbReference type="EMBL" id="JACICF010000001">
    <property type="protein sequence ID" value="MBB3764064.1"/>
    <property type="molecule type" value="Genomic_DNA"/>
</dbReference>
<dbReference type="PIRSF" id="PIRSF006386">
    <property type="entry name" value="HCCAis_GSTk"/>
    <property type="match status" value="1"/>
</dbReference>
<organism evidence="4 5">
    <name type="scientific">Sphingomicrobium lutaoense</name>
    <dbReference type="NCBI Taxonomy" id="515949"/>
    <lineage>
        <taxon>Bacteria</taxon>
        <taxon>Pseudomonadati</taxon>
        <taxon>Pseudomonadota</taxon>
        <taxon>Alphaproteobacteria</taxon>
        <taxon>Sphingomonadales</taxon>
        <taxon>Sphingomonadaceae</taxon>
        <taxon>Sphingomicrobium</taxon>
    </lineage>
</organism>
<evidence type="ECO:0000313" key="4">
    <source>
        <dbReference type="EMBL" id="MBB3764064.1"/>
    </source>
</evidence>
<comment type="similarity">
    <text evidence="1">Belongs to the GST superfamily. NadH family.</text>
</comment>
<dbReference type="SUPFAM" id="SSF52833">
    <property type="entry name" value="Thioredoxin-like"/>
    <property type="match status" value="1"/>
</dbReference>
<proteinExistence type="inferred from homology"/>
<evidence type="ECO:0000256" key="1">
    <source>
        <dbReference type="PIRNR" id="PIRNR006386"/>
    </source>
</evidence>
<dbReference type="GO" id="GO:0006749">
    <property type="term" value="P:glutathione metabolic process"/>
    <property type="evidence" value="ECO:0007669"/>
    <property type="project" value="TreeGrafter"/>
</dbReference>
<protein>
    <recommendedName>
        <fullName evidence="1">2-hydroxychromene-2-carboxylate isomerase</fullName>
        <ecNumber evidence="1">5.99.1.4</ecNumber>
    </recommendedName>
</protein>
<dbReference type="GO" id="GO:1901170">
    <property type="term" value="P:naphthalene catabolic process"/>
    <property type="evidence" value="ECO:0007669"/>
    <property type="project" value="InterPro"/>
</dbReference>
<keyword evidence="1 4" id="KW-0413">Isomerase</keyword>
<dbReference type="Gene3D" id="3.40.30.10">
    <property type="entry name" value="Glutaredoxin"/>
    <property type="match status" value="1"/>
</dbReference>
<evidence type="ECO:0000256" key="2">
    <source>
        <dbReference type="PIRSR" id="PIRSR006386-1"/>
    </source>
</evidence>
<dbReference type="GO" id="GO:0018845">
    <property type="term" value="F:2-hydroxychromene-2-carboxylate isomerase activity"/>
    <property type="evidence" value="ECO:0007669"/>
    <property type="project" value="UniProtKB-UniRule"/>
</dbReference>
<accession>A0A839Z5U8</accession>
<name>A0A839Z5U8_9SPHN</name>
<dbReference type="GO" id="GO:0004602">
    <property type="term" value="F:glutathione peroxidase activity"/>
    <property type="evidence" value="ECO:0007669"/>
    <property type="project" value="TreeGrafter"/>
</dbReference>
<dbReference type="InterPro" id="IPR044087">
    <property type="entry name" value="NahD-like"/>
</dbReference>
<evidence type="ECO:0000259" key="3">
    <source>
        <dbReference type="Pfam" id="PF01323"/>
    </source>
</evidence>
<evidence type="ECO:0000313" key="5">
    <source>
        <dbReference type="Proteomes" id="UP000578569"/>
    </source>
</evidence>
<dbReference type="Proteomes" id="UP000578569">
    <property type="component" value="Unassembled WGS sequence"/>
</dbReference>
<reference evidence="4 5" key="1">
    <citation type="submission" date="2020-08" db="EMBL/GenBank/DDBJ databases">
        <title>Genomic Encyclopedia of Type Strains, Phase IV (KMG-IV): sequencing the most valuable type-strain genomes for metagenomic binning, comparative biology and taxonomic classification.</title>
        <authorList>
            <person name="Goeker M."/>
        </authorList>
    </citation>
    <scope>NUCLEOTIDE SEQUENCE [LARGE SCALE GENOMIC DNA]</scope>
    <source>
        <strain evidence="4 5">DSM 24194</strain>
    </source>
</reference>
<dbReference type="InterPro" id="IPR014440">
    <property type="entry name" value="HCCAis_GSTk"/>
</dbReference>
<sequence>MMMTPQFLFDVASPNAYLVHRVLPEVEARSGRWFDYVPVLLGGLFKLSGNRAPMVAFAEVPKKLDYERLEFHRFMDRHGIDNFRWNPDFPVNSVMAMRTVCAAKEEERADLAEALFHFMWEEPRKLDDPERLHASLAEAGLDADRLIEATADQAVKDRLRAHTEAAYEKGAFGVPAFLLGDDLYFGKDRLGQVEEALAQR</sequence>
<dbReference type="InterPro" id="IPR051924">
    <property type="entry name" value="GST_Kappa/NadH"/>
</dbReference>
<dbReference type="EC" id="5.99.1.4" evidence="1"/>
<dbReference type="PANTHER" id="PTHR42943:SF2">
    <property type="entry name" value="GLUTATHIONE S-TRANSFERASE KAPPA 1"/>
    <property type="match status" value="1"/>
</dbReference>
<dbReference type="CDD" id="cd03022">
    <property type="entry name" value="DsbA_HCCA_Iso"/>
    <property type="match status" value="1"/>
</dbReference>
<dbReference type="PANTHER" id="PTHR42943">
    <property type="entry name" value="GLUTATHIONE S-TRANSFERASE KAPPA"/>
    <property type="match status" value="1"/>
</dbReference>
<feature type="domain" description="DSBA-like thioredoxin" evidence="3">
    <location>
        <begin position="7"/>
        <end position="198"/>
    </location>
</feature>
<dbReference type="Pfam" id="PF01323">
    <property type="entry name" value="DSBA"/>
    <property type="match status" value="1"/>
</dbReference>
<dbReference type="InterPro" id="IPR036249">
    <property type="entry name" value="Thioredoxin-like_sf"/>
</dbReference>
<comment type="caution">
    <text evidence="4">The sequence shown here is derived from an EMBL/GenBank/DDBJ whole genome shotgun (WGS) entry which is preliminary data.</text>
</comment>